<dbReference type="InterPro" id="IPR044946">
    <property type="entry name" value="Restrct_endonuc_typeI_TRD_sf"/>
</dbReference>
<keyword evidence="2" id="KW-0680">Restriction system</keyword>
<dbReference type="InterPro" id="IPR052021">
    <property type="entry name" value="Type-I_RS_S_subunit"/>
</dbReference>
<accession>E6KXE2</accession>
<feature type="domain" description="Type I restriction modification DNA specificity" evidence="4">
    <location>
        <begin position="51"/>
        <end position="207"/>
    </location>
</feature>
<dbReference type="Proteomes" id="UP000032871">
    <property type="component" value="Unassembled WGS sequence"/>
</dbReference>
<evidence type="ECO:0000259" key="4">
    <source>
        <dbReference type="Pfam" id="PF01420"/>
    </source>
</evidence>
<dbReference type="SUPFAM" id="SSF116734">
    <property type="entry name" value="DNA methylase specificity domain"/>
    <property type="match status" value="2"/>
</dbReference>
<dbReference type="Pfam" id="PF01420">
    <property type="entry name" value="Methylase_S"/>
    <property type="match status" value="2"/>
</dbReference>
<organism evidence="5 6">
    <name type="scientific">Aggregatibacter segnis ATCC 33393</name>
    <dbReference type="NCBI Taxonomy" id="888057"/>
    <lineage>
        <taxon>Bacteria</taxon>
        <taxon>Pseudomonadati</taxon>
        <taxon>Pseudomonadota</taxon>
        <taxon>Gammaproteobacteria</taxon>
        <taxon>Pasteurellales</taxon>
        <taxon>Pasteurellaceae</taxon>
        <taxon>Aggregatibacter</taxon>
    </lineage>
</organism>
<dbReference type="PANTHER" id="PTHR30408">
    <property type="entry name" value="TYPE-1 RESTRICTION ENZYME ECOKI SPECIFICITY PROTEIN"/>
    <property type="match status" value="1"/>
</dbReference>
<proteinExistence type="inferred from homology"/>
<evidence type="ECO:0000256" key="2">
    <source>
        <dbReference type="ARBA" id="ARBA00022747"/>
    </source>
</evidence>
<dbReference type="GO" id="GO:0009307">
    <property type="term" value="P:DNA restriction-modification system"/>
    <property type="evidence" value="ECO:0007669"/>
    <property type="project" value="UniProtKB-KW"/>
</dbReference>
<sequence>MEGLEVKVLNYSEVLEDNFTYRIDAEFFKKIYLEEEKIIARLGFEEAKNIIVVKGGKRLPEGHDFLNNKSGIPYIRAEDIKNGFVDYTNSPTISLLTHREIKAYQTEYNDVLMTIVGNSIGDIGIVKFNLDICNLTENAVRLITKKIKPEYLFSFLESKFGQNYIERNKVGTAQPKLSIERIRKIKIPIVSSEFQDEIESLVSSAFEKLQKSKETYQAAQNLLLDHLGLKDFNPPAQAVNVKSFSDSFGRSGRLDAEFYQEKYEGYLKKIQAYPYGCEPIRTACKLKDANYTPKDNQTYQYIELSNIGNLGEITGASLDLGCNLPSRARRKVSKNDVIVSSVEGSLASCAIVSEQYHQALCSTGFYVVSSEKINSETLLILFKSESIQQLLKQGCSGTILTAINKDEFLNIPLPLVDANIQTQIADLIRQSNYLRIKSKGLLEKAKKAVELAIEKDQESALDFIKGKQTNDCNVH</sequence>
<dbReference type="InterPro" id="IPR000055">
    <property type="entry name" value="Restrct_endonuc_typeI_TRD"/>
</dbReference>
<name>E6KXE2_9PAST</name>
<evidence type="ECO:0000313" key="6">
    <source>
        <dbReference type="Proteomes" id="UP000032871"/>
    </source>
</evidence>
<dbReference type="AlphaFoldDB" id="E6KXE2"/>
<gene>
    <name evidence="5" type="ORF">HMPREF9064_0836</name>
</gene>
<dbReference type="CDD" id="cd17256">
    <property type="entry name" value="RMtype1_S_EcoJA65PI-TRD1-CR1_like"/>
    <property type="match status" value="1"/>
</dbReference>
<reference evidence="5 6" key="1">
    <citation type="submission" date="2010-12" db="EMBL/GenBank/DDBJ databases">
        <authorList>
            <person name="Muzny D."/>
            <person name="Qin X."/>
            <person name="Deng J."/>
            <person name="Jiang H."/>
            <person name="Liu Y."/>
            <person name="Qu J."/>
            <person name="Song X.-Z."/>
            <person name="Zhang L."/>
            <person name="Thornton R."/>
            <person name="Coyle M."/>
            <person name="Francisco L."/>
            <person name="Jackson L."/>
            <person name="Javaid M."/>
            <person name="Korchina V."/>
            <person name="Kovar C."/>
            <person name="Mata R."/>
            <person name="Mathew T."/>
            <person name="Ngo R."/>
            <person name="Nguyen L."/>
            <person name="Nguyen N."/>
            <person name="Okwuonu G."/>
            <person name="Ongeri F."/>
            <person name="Pham C."/>
            <person name="Simmons D."/>
            <person name="Wilczek-Boney K."/>
            <person name="Hale W."/>
            <person name="Jakkamsetti A."/>
            <person name="Pham P."/>
            <person name="Ruth R."/>
            <person name="San Lucas F."/>
            <person name="Warren J."/>
            <person name="Zhang J."/>
            <person name="Zhao Z."/>
            <person name="Zhou C."/>
            <person name="Zhu D."/>
            <person name="Lee S."/>
            <person name="Bess C."/>
            <person name="Blankenburg K."/>
            <person name="Forbes L."/>
            <person name="Fu Q."/>
            <person name="Gubbala S."/>
            <person name="Hirani K."/>
            <person name="Jayaseelan J.C."/>
            <person name="Lara F."/>
            <person name="Munidasa M."/>
            <person name="Palculict T."/>
            <person name="Patil S."/>
            <person name="Pu L.-L."/>
            <person name="Saada N."/>
            <person name="Tang L."/>
            <person name="Weissenberger G."/>
            <person name="Zhu Y."/>
            <person name="Hemphill L."/>
            <person name="Shang Y."/>
            <person name="Youmans B."/>
            <person name="Ayvaz T."/>
            <person name="Ross M."/>
            <person name="Santibanez J."/>
            <person name="Aqrawi P."/>
            <person name="Gross S."/>
            <person name="Joshi V."/>
            <person name="Fowler G."/>
            <person name="Nazareth L."/>
            <person name="Reid J."/>
            <person name="Worley K."/>
            <person name="Petrosino J."/>
            <person name="Highlander S."/>
            <person name="Gibbs R."/>
        </authorList>
    </citation>
    <scope>NUCLEOTIDE SEQUENCE [LARGE SCALE GENOMIC DNA]</scope>
    <source>
        <strain evidence="5 6">ATCC 33393</strain>
    </source>
</reference>
<dbReference type="HOGENOM" id="CLU_041259_1_1_6"/>
<dbReference type="Gene3D" id="3.90.220.20">
    <property type="entry name" value="DNA methylase specificity domains"/>
    <property type="match status" value="2"/>
</dbReference>
<comment type="caution">
    <text evidence="5">The sequence shown here is derived from an EMBL/GenBank/DDBJ whole genome shotgun (WGS) entry which is preliminary data.</text>
</comment>
<dbReference type="GO" id="GO:0003677">
    <property type="term" value="F:DNA binding"/>
    <property type="evidence" value="ECO:0007669"/>
    <property type="project" value="UniProtKB-KW"/>
</dbReference>
<dbReference type="PANTHER" id="PTHR30408:SF12">
    <property type="entry name" value="TYPE I RESTRICTION ENZYME MJAVIII SPECIFICITY SUBUNIT"/>
    <property type="match status" value="1"/>
</dbReference>
<evidence type="ECO:0000256" key="3">
    <source>
        <dbReference type="ARBA" id="ARBA00023125"/>
    </source>
</evidence>
<dbReference type="REBASE" id="30898">
    <property type="entry name" value="S.Ase33393ORF837P"/>
</dbReference>
<comment type="similarity">
    <text evidence="1">Belongs to the type-I restriction system S methylase family.</text>
</comment>
<protein>
    <recommendedName>
        <fullName evidence="4">Type I restriction modification DNA specificity domain-containing protein</fullName>
    </recommendedName>
</protein>
<dbReference type="EMBL" id="AEPS01000003">
    <property type="protein sequence ID" value="EFU68173.1"/>
    <property type="molecule type" value="Genomic_DNA"/>
</dbReference>
<feature type="domain" description="Type I restriction modification DNA specificity" evidence="4">
    <location>
        <begin position="329"/>
        <end position="430"/>
    </location>
</feature>
<keyword evidence="6" id="KW-1185">Reference proteome</keyword>
<evidence type="ECO:0000256" key="1">
    <source>
        <dbReference type="ARBA" id="ARBA00010923"/>
    </source>
</evidence>
<evidence type="ECO:0000313" key="5">
    <source>
        <dbReference type="EMBL" id="EFU68173.1"/>
    </source>
</evidence>
<keyword evidence="3" id="KW-0238">DNA-binding</keyword>